<organism evidence="2 3">
    <name type="scientific">Diacronema lutheri</name>
    <name type="common">Unicellular marine alga</name>
    <name type="synonym">Monochrysis lutheri</name>
    <dbReference type="NCBI Taxonomy" id="2081491"/>
    <lineage>
        <taxon>Eukaryota</taxon>
        <taxon>Haptista</taxon>
        <taxon>Haptophyta</taxon>
        <taxon>Pavlovophyceae</taxon>
        <taxon>Pavlovales</taxon>
        <taxon>Pavlovaceae</taxon>
        <taxon>Diacronema</taxon>
    </lineage>
</organism>
<dbReference type="SUPFAM" id="SSF53335">
    <property type="entry name" value="S-adenosyl-L-methionine-dependent methyltransferases"/>
    <property type="match status" value="1"/>
</dbReference>
<reference evidence="2" key="1">
    <citation type="submission" date="2021-05" db="EMBL/GenBank/DDBJ databases">
        <title>The genome of the haptophyte Pavlova lutheri (Diacronema luteri, Pavlovales) - a model for lipid biosynthesis in eukaryotic algae.</title>
        <authorList>
            <person name="Hulatt C.J."/>
            <person name="Posewitz M.C."/>
        </authorList>
    </citation>
    <scope>NUCLEOTIDE SEQUENCE</scope>
    <source>
        <strain evidence="2">NIVA-4/92</strain>
    </source>
</reference>
<dbReference type="Gene3D" id="1.25.40.10">
    <property type="entry name" value="Tetratricopeptide repeat domain"/>
    <property type="match status" value="2"/>
</dbReference>
<protein>
    <recommendedName>
        <fullName evidence="4">Methyltransferase type 11 domain-containing protein</fullName>
    </recommendedName>
</protein>
<dbReference type="CDD" id="cd02440">
    <property type="entry name" value="AdoMet_MTases"/>
    <property type="match status" value="1"/>
</dbReference>
<gene>
    <name evidence="2" type="ORF">KFE25_006609</name>
</gene>
<evidence type="ECO:0000313" key="3">
    <source>
        <dbReference type="Proteomes" id="UP000751190"/>
    </source>
</evidence>
<dbReference type="OrthoDB" id="3647at2759"/>
<feature type="signal peptide" evidence="1">
    <location>
        <begin position="1"/>
        <end position="21"/>
    </location>
</feature>
<proteinExistence type="predicted"/>
<dbReference type="Proteomes" id="UP000751190">
    <property type="component" value="Unassembled WGS sequence"/>
</dbReference>
<dbReference type="EMBL" id="JAGTXO010000091">
    <property type="protein sequence ID" value="KAG8456997.1"/>
    <property type="molecule type" value="Genomic_DNA"/>
</dbReference>
<dbReference type="OMA" id="DNAMETP"/>
<evidence type="ECO:0008006" key="4">
    <source>
        <dbReference type="Google" id="ProtNLM"/>
    </source>
</evidence>
<dbReference type="SUPFAM" id="SSF48452">
    <property type="entry name" value="TPR-like"/>
    <property type="match status" value="1"/>
</dbReference>
<feature type="chain" id="PRO_5035255637" description="Methyltransferase type 11 domain-containing protein" evidence="1">
    <location>
        <begin position="22"/>
        <end position="638"/>
    </location>
</feature>
<dbReference type="InterPro" id="IPR029063">
    <property type="entry name" value="SAM-dependent_MTases_sf"/>
</dbReference>
<name>A0A8J6BZG4_DIALT</name>
<sequence length="638" mass="63707">MAARVPWVVAVVLLGIRAAGGAIEGGQVDEAIVALREVLARRPADGEAHAALGLLLEGARRWDDAEAAHRAALRVPALAAVASQRLGALLLQRGGAARADEAVQLLADAARAQPEDASLASALGAALAAAGRPRDAAGAFARAHALQPGSAERARLAALAASEAAAADPADALRLLADAESFFVHAVHALPDCAADGALRTRDEDADAVVEDAAAVRLWTDLGIHLRRLGTVDASLRPAAAATAAASAARLGAVAALCHAAALEQRVLAAGRASHPPPTAGARPPVAAGHARVLLSSVLGDGGGARHGTPHAGAPPLLGQSYVNTLDVGYVRRLFEQEAVSFDESLVHALAYRGPQLLARAVDVALGGAPTASRARDRPLLAILDLGCGTGLSGEPFRSFASWLVGIDLSPTMADFARAREVGVVGEAGEAGVAGAVGEAGAAGASGGEGGGAPSAVRRVYDEVGVGELRACLAHLRAAADGAHDGVGVGGAAAGGAGRRCALARDAPGRPPAFDVALLSDVIGYVGELKPLLSAVRAVLRPGSGLLALTAEKLPDTAALPDTTPADGEAVGGAAVGGVALLDSGRFGHSQRYLHAAAHASGFDVVSSEEAVLRTNRGQPVAAIVLVLRAGKPVPELP</sequence>
<dbReference type="InterPro" id="IPR011990">
    <property type="entry name" value="TPR-like_helical_dom_sf"/>
</dbReference>
<dbReference type="AlphaFoldDB" id="A0A8J6BZG4"/>
<keyword evidence="3" id="KW-1185">Reference proteome</keyword>
<dbReference type="Gene3D" id="3.40.50.150">
    <property type="entry name" value="Vaccinia Virus protein VP39"/>
    <property type="match status" value="1"/>
</dbReference>
<evidence type="ECO:0000313" key="2">
    <source>
        <dbReference type="EMBL" id="KAG8456997.1"/>
    </source>
</evidence>
<evidence type="ECO:0000256" key="1">
    <source>
        <dbReference type="SAM" id="SignalP"/>
    </source>
</evidence>
<comment type="caution">
    <text evidence="2">The sequence shown here is derived from an EMBL/GenBank/DDBJ whole genome shotgun (WGS) entry which is preliminary data.</text>
</comment>
<keyword evidence="1" id="KW-0732">Signal</keyword>
<accession>A0A8J6BZG4</accession>